<evidence type="ECO:0000256" key="3">
    <source>
        <dbReference type="ARBA" id="ARBA00022748"/>
    </source>
</evidence>
<dbReference type="STRING" id="339866.GCA_001418255_00578"/>
<feature type="transmembrane region" description="Helical" evidence="7">
    <location>
        <begin position="37"/>
        <end position="57"/>
    </location>
</feature>
<comment type="subcellular location">
    <subcellularLocation>
        <location evidence="1">Membrane</location>
        <topology evidence="1">Multi-pass membrane protein</topology>
    </subcellularLocation>
</comment>
<accession>A0A0K6HTX0</accession>
<dbReference type="EMBL" id="CYHF01000002">
    <property type="protein sequence ID" value="CUA94349.1"/>
    <property type="molecule type" value="Genomic_DNA"/>
</dbReference>
<dbReference type="PANTHER" id="PTHR31566">
    <property type="entry name" value="CYTOCHROME C BIOGENESIS PROTEIN CCS1, CHLOROPLASTIC"/>
    <property type="match status" value="1"/>
</dbReference>
<name>A0A0K6HTX0_9BURK</name>
<evidence type="ECO:0000256" key="5">
    <source>
        <dbReference type="ARBA" id="ARBA00023136"/>
    </source>
</evidence>
<protein>
    <submittedName>
        <fullName evidence="9">ResB-like family</fullName>
    </submittedName>
</protein>
<evidence type="ECO:0000256" key="2">
    <source>
        <dbReference type="ARBA" id="ARBA00022692"/>
    </source>
</evidence>
<reference evidence="10" key="1">
    <citation type="submission" date="2015-08" db="EMBL/GenBank/DDBJ databases">
        <authorList>
            <person name="Varghese N."/>
        </authorList>
    </citation>
    <scope>NUCLEOTIDE SEQUENCE [LARGE SCALE GENOMIC DNA]</scope>
    <source>
        <strain evidence="10">DSM 18181</strain>
    </source>
</reference>
<keyword evidence="3" id="KW-0201">Cytochrome c-type biogenesis</keyword>
<feature type="transmembrane region" description="Helical" evidence="7">
    <location>
        <begin position="191"/>
        <end position="209"/>
    </location>
</feature>
<dbReference type="Proteomes" id="UP000183649">
    <property type="component" value="Unassembled WGS sequence"/>
</dbReference>
<feature type="transmembrane region" description="Helical" evidence="7">
    <location>
        <begin position="90"/>
        <end position="108"/>
    </location>
</feature>
<keyword evidence="5 7" id="KW-0472">Membrane</keyword>
<gene>
    <name evidence="9" type="ORF">Ga0061069_10254</name>
</gene>
<keyword evidence="4 7" id="KW-1133">Transmembrane helix</keyword>
<keyword evidence="2 7" id="KW-0812">Transmembrane</keyword>
<dbReference type="Pfam" id="PF05140">
    <property type="entry name" value="ResB"/>
    <property type="match status" value="1"/>
</dbReference>
<evidence type="ECO:0000256" key="6">
    <source>
        <dbReference type="SAM" id="MobiDB-lite"/>
    </source>
</evidence>
<evidence type="ECO:0000259" key="8">
    <source>
        <dbReference type="Pfam" id="PF05140"/>
    </source>
</evidence>
<evidence type="ECO:0000256" key="1">
    <source>
        <dbReference type="ARBA" id="ARBA00004141"/>
    </source>
</evidence>
<dbReference type="OrthoDB" id="9770923at2"/>
<evidence type="ECO:0000313" key="10">
    <source>
        <dbReference type="Proteomes" id="UP000183649"/>
    </source>
</evidence>
<organism evidence="9 10">
    <name type="scientific">Thiomonas bhubaneswarensis</name>
    <dbReference type="NCBI Taxonomy" id="339866"/>
    <lineage>
        <taxon>Bacteria</taxon>
        <taxon>Pseudomonadati</taxon>
        <taxon>Pseudomonadota</taxon>
        <taxon>Betaproteobacteria</taxon>
        <taxon>Burkholderiales</taxon>
        <taxon>Thiomonas</taxon>
    </lineage>
</organism>
<dbReference type="PANTHER" id="PTHR31566:SF0">
    <property type="entry name" value="CYTOCHROME C BIOGENESIS PROTEIN CCS1, CHLOROPLASTIC"/>
    <property type="match status" value="1"/>
</dbReference>
<dbReference type="InterPro" id="IPR007816">
    <property type="entry name" value="ResB-like_domain"/>
</dbReference>
<proteinExistence type="predicted"/>
<dbReference type="GO" id="GO:0017004">
    <property type="term" value="P:cytochrome complex assembly"/>
    <property type="evidence" value="ECO:0007669"/>
    <property type="project" value="UniProtKB-KW"/>
</dbReference>
<dbReference type="RefSeq" id="WP_055449533.1">
    <property type="nucleotide sequence ID" value="NZ_CYHF01000002.1"/>
</dbReference>
<feature type="region of interest" description="Disordered" evidence="6">
    <location>
        <begin position="721"/>
        <end position="741"/>
    </location>
</feature>
<evidence type="ECO:0000256" key="7">
    <source>
        <dbReference type="SAM" id="Phobius"/>
    </source>
</evidence>
<keyword evidence="10" id="KW-1185">Reference proteome</keyword>
<evidence type="ECO:0000313" key="9">
    <source>
        <dbReference type="EMBL" id="CUA94349.1"/>
    </source>
</evidence>
<dbReference type="InterPro" id="IPR023494">
    <property type="entry name" value="Cyt_c_bgen_Ccs1/CcsB/ResB"/>
</dbReference>
<sequence>MSANPTPVPNTTLSTSGWELKHGSRAWRAFIELLSSMRFAIALLVIVAIASIIGTVLTQGQPYNNYINQFGPFWAEVFRKFELYNVYSSWWFLLILTFLVVSTSLCLIRNTPKIITDLKTYKEGVREQSMRHFHERGEATFTDGRAATVAHLTGVMRSHGYKVKLQERPAAQEGAAASTMIAAKKGGLNRVGYVLAHAAFVLICVGALFDGDMMIKAQMWMFGKEPLKTNMLVSQVPEINKLSVHNPTYRGNLQIPDGGESNMAVLTMGDGVLLQPLPFEIHLKKFNIDFYSTGMPRLFASDVVITDPRNGKSFPAKIEVNHPLTYDGVTIFQSGFADGGSELFLKAWPMHGPSDKTFDLTGTVGSDRQLSNGAQSLQVEFSELRVFNVQDMSPAQTSGIKPKDKSSFMSSFDQHLGAPVAAPGERHLQNIGPAVIYKIRDASGQAHEYFNYMLPTELNGEKVFLAGERGSLDAGYKYLRIPADGNDSIDGWMRFRAALFNPKAREQAAAQYVSATLPPDATAELKSQLMVTAGRTLDIFAGEIPNDPKTGKPVVQAPGGLPALAQYLEAAVPEDKQQQASDVFVRILNGTLWQLWQISRENHGEKPATQDAAHEKFFDSAVLALSDTFFYPAPLYLQMTNYKQVQASIFQVARAPGKVVVYTGAVLLILGVFAMLYIRERRIWFLVKDRADGGSDTLMAMSTNRRTLEYKKEFETLRAASLGVASPDPTPDSPAPDNAST</sequence>
<feature type="transmembrane region" description="Helical" evidence="7">
    <location>
        <begin position="659"/>
        <end position="678"/>
    </location>
</feature>
<evidence type="ECO:0000256" key="4">
    <source>
        <dbReference type="ARBA" id="ARBA00022989"/>
    </source>
</evidence>
<feature type="domain" description="ResB-like" evidence="8">
    <location>
        <begin position="37"/>
        <end position="715"/>
    </location>
</feature>
<dbReference type="GO" id="GO:0016020">
    <property type="term" value="C:membrane"/>
    <property type="evidence" value="ECO:0007669"/>
    <property type="project" value="UniProtKB-SubCell"/>
</dbReference>
<dbReference type="AlphaFoldDB" id="A0A0K6HTX0"/>